<dbReference type="AlphaFoldDB" id="S8C3U5"/>
<feature type="region of interest" description="Disordered" evidence="4">
    <location>
        <begin position="79"/>
        <end position="105"/>
    </location>
</feature>
<comment type="caution">
    <text evidence="6">The sequence shown here is derived from an EMBL/GenBank/DDBJ whole genome shotgun (WGS) entry which is preliminary data.</text>
</comment>
<evidence type="ECO:0000313" key="6">
    <source>
        <dbReference type="EMBL" id="EPS59086.1"/>
    </source>
</evidence>
<organism evidence="6 7">
    <name type="scientific">Genlisea aurea</name>
    <dbReference type="NCBI Taxonomy" id="192259"/>
    <lineage>
        <taxon>Eukaryota</taxon>
        <taxon>Viridiplantae</taxon>
        <taxon>Streptophyta</taxon>
        <taxon>Embryophyta</taxon>
        <taxon>Tracheophyta</taxon>
        <taxon>Spermatophyta</taxon>
        <taxon>Magnoliopsida</taxon>
        <taxon>eudicotyledons</taxon>
        <taxon>Gunneridae</taxon>
        <taxon>Pentapetalae</taxon>
        <taxon>asterids</taxon>
        <taxon>lamiids</taxon>
        <taxon>Lamiales</taxon>
        <taxon>Lentibulariaceae</taxon>
        <taxon>Genlisea</taxon>
    </lineage>
</organism>
<dbReference type="EMBL" id="AUSU01008644">
    <property type="protein sequence ID" value="EPS59086.1"/>
    <property type="molecule type" value="Genomic_DNA"/>
</dbReference>
<keyword evidence="7" id="KW-1185">Reference proteome</keyword>
<evidence type="ECO:0000313" key="7">
    <source>
        <dbReference type="Proteomes" id="UP000015453"/>
    </source>
</evidence>
<evidence type="ECO:0000256" key="2">
    <source>
        <dbReference type="ARBA" id="ARBA00022884"/>
    </source>
</evidence>
<dbReference type="InterPro" id="IPR035979">
    <property type="entry name" value="RBD_domain_sf"/>
</dbReference>
<accession>S8C3U5</accession>
<dbReference type="GO" id="GO:0006417">
    <property type="term" value="P:regulation of translation"/>
    <property type="evidence" value="ECO:0007669"/>
    <property type="project" value="TreeGrafter"/>
</dbReference>
<dbReference type="GO" id="GO:0003729">
    <property type="term" value="F:mRNA binding"/>
    <property type="evidence" value="ECO:0007669"/>
    <property type="project" value="TreeGrafter"/>
</dbReference>
<dbReference type="SMART" id="SM00360">
    <property type="entry name" value="RRM"/>
    <property type="match status" value="2"/>
</dbReference>
<feature type="domain" description="RRM" evidence="5">
    <location>
        <begin position="122"/>
        <end position="199"/>
    </location>
</feature>
<feature type="non-terminal residue" evidence="6">
    <location>
        <position position="1"/>
    </location>
</feature>
<dbReference type="CDD" id="cd12330">
    <property type="entry name" value="RRM2_Hrp1p"/>
    <property type="match status" value="1"/>
</dbReference>
<evidence type="ECO:0000256" key="3">
    <source>
        <dbReference type="PROSITE-ProRule" id="PRU00176"/>
    </source>
</evidence>
<evidence type="ECO:0000259" key="5">
    <source>
        <dbReference type="PROSITE" id="PS50102"/>
    </source>
</evidence>
<dbReference type="PANTHER" id="PTHR48032">
    <property type="entry name" value="RNA-BINDING PROTEIN MUSASHI HOMOLOG RBP6"/>
    <property type="match status" value="1"/>
</dbReference>
<gene>
    <name evidence="6" type="ORF">M569_15724</name>
</gene>
<protein>
    <recommendedName>
        <fullName evidence="5">RRM domain-containing protein</fullName>
    </recommendedName>
</protein>
<dbReference type="Pfam" id="PF00076">
    <property type="entry name" value="RRM_1"/>
    <property type="match status" value="2"/>
</dbReference>
<dbReference type="InterPro" id="IPR000504">
    <property type="entry name" value="RRM_dom"/>
</dbReference>
<dbReference type="SUPFAM" id="SSF54928">
    <property type="entry name" value="RNA-binding domain, RBD"/>
    <property type="match status" value="2"/>
</dbReference>
<evidence type="ECO:0000256" key="1">
    <source>
        <dbReference type="ARBA" id="ARBA00022737"/>
    </source>
</evidence>
<feature type="non-terminal residue" evidence="6">
    <location>
        <position position="205"/>
    </location>
</feature>
<reference evidence="6 7" key="1">
    <citation type="journal article" date="2013" name="BMC Genomics">
        <title>The miniature genome of a carnivorous plant Genlisea aurea contains a low number of genes and short non-coding sequences.</title>
        <authorList>
            <person name="Leushkin E.V."/>
            <person name="Sutormin R.A."/>
            <person name="Nabieva E.R."/>
            <person name="Penin A.A."/>
            <person name="Kondrashov A.S."/>
            <person name="Logacheva M.D."/>
        </authorList>
    </citation>
    <scope>NUCLEOTIDE SEQUENCE [LARGE SCALE GENOMIC DNA]</scope>
</reference>
<evidence type="ECO:0000256" key="4">
    <source>
        <dbReference type="SAM" id="MobiDB-lite"/>
    </source>
</evidence>
<dbReference type="OrthoDB" id="1875751at2759"/>
<feature type="domain" description="RRM" evidence="5">
    <location>
        <begin position="8"/>
        <end position="84"/>
    </location>
</feature>
<sequence>SMGDADQSKLFVGGISWETTEDILNDHFSKYGTVISSAIAKDRNSGVPRGFAFVTFSESSSVDRALQESHQILSRTVEVKRAIPRSEQQNQQFPHRGSSSRDHNRAANYCNSRINDQRFQTKKIFVGGLSASLTEDEFRRYFEKFGRINDVVVMHDNMTQRPRGFGFITFDSEDSVEEVMQTSFHELSGKLVEVKRAVPKDGNGG</sequence>
<dbReference type="InterPro" id="IPR012677">
    <property type="entry name" value="Nucleotide-bd_a/b_plait_sf"/>
</dbReference>
<dbReference type="Proteomes" id="UP000015453">
    <property type="component" value="Unassembled WGS sequence"/>
</dbReference>
<name>S8C3U5_9LAMI</name>
<dbReference type="PROSITE" id="PS50102">
    <property type="entry name" value="RRM"/>
    <property type="match status" value="2"/>
</dbReference>
<dbReference type="Gene3D" id="3.30.70.330">
    <property type="match status" value="2"/>
</dbReference>
<dbReference type="FunFam" id="3.30.70.330:FF:000040">
    <property type="entry name" value="Heterogeneous nuclear ribonucleoprotein A2/B1"/>
    <property type="match status" value="1"/>
</dbReference>
<dbReference type="PANTHER" id="PTHR48032:SF12">
    <property type="entry name" value="RRM DOMAIN-CONTAINING PROTEIN"/>
    <property type="match status" value="1"/>
</dbReference>
<keyword evidence="2 3" id="KW-0694">RNA-binding</keyword>
<keyword evidence="1" id="KW-0677">Repeat</keyword>
<proteinExistence type="predicted"/>